<name>A0A437KTE9_9FLAO</name>
<proteinExistence type="predicted"/>
<dbReference type="PANTHER" id="PTHR11079">
    <property type="entry name" value="CYTOSINE DEAMINASE FAMILY MEMBER"/>
    <property type="match status" value="1"/>
</dbReference>
<dbReference type="GO" id="GO:0008270">
    <property type="term" value="F:zinc ion binding"/>
    <property type="evidence" value="ECO:0007669"/>
    <property type="project" value="InterPro"/>
</dbReference>
<organism evidence="4 5">
    <name type="scientific">Flavobacterium sufflavum</name>
    <dbReference type="NCBI Taxonomy" id="1921138"/>
    <lineage>
        <taxon>Bacteria</taxon>
        <taxon>Pseudomonadati</taxon>
        <taxon>Bacteroidota</taxon>
        <taxon>Flavobacteriia</taxon>
        <taxon>Flavobacteriales</taxon>
        <taxon>Flavobacteriaceae</taxon>
        <taxon>Flavobacterium</taxon>
    </lineage>
</organism>
<dbReference type="PROSITE" id="PS00903">
    <property type="entry name" value="CYT_DCMP_DEAMINASES_1"/>
    <property type="match status" value="1"/>
</dbReference>
<dbReference type="EMBL" id="SACJ01000006">
    <property type="protein sequence ID" value="RVT75388.1"/>
    <property type="molecule type" value="Genomic_DNA"/>
</dbReference>
<dbReference type="Gene3D" id="3.40.140.10">
    <property type="entry name" value="Cytidine Deaminase, domain 2"/>
    <property type="match status" value="1"/>
</dbReference>
<reference evidence="4 5" key="1">
    <citation type="submission" date="2019-01" db="EMBL/GenBank/DDBJ databases">
        <authorList>
            <person name="Chen W.-M."/>
        </authorList>
    </citation>
    <scope>NUCLEOTIDE SEQUENCE [LARGE SCALE GENOMIC DNA]</scope>
    <source>
        <strain evidence="4 5">BBQ-12</strain>
    </source>
</reference>
<dbReference type="SUPFAM" id="SSF53927">
    <property type="entry name" value="Cytidine deaminase-like"/>
    <property type="match status" value="1"/>
</dbReference>
<dbReference type="PANTHER" id="PTHR11079:SF161">
    <property type="entry name" value="CMP_DCMP-TYPE DEAMINASE DOMAIN-CONTAINING PROTEIN"/>
    <property type="match status" value="1"/>
</dbReference>
<dbReference type="Pfam" id="PF00383">
    <property type="entry name" value="dCMP_cyt_deam_1"/>
    <property type="match status" value="1"/>
</dbReference>
<dbReference type="PROSITE" id="PS51747">
    <property type="entry name" value="CYT_DCMP_DEAMINASES_2"/>
    <property type="match status" value="1"/>
</dbReference>
<sequence length="161" mass="18307">MKNEYNEIFMQRAIELSQIAYKTGKGLPIGCVIVKDNKIIGEGHNEIFSRNNPTAHGEMVAIENACKNLGDLALTDCAIYTTLEPCPMCLGAIYWAKLNVIYFANSNEMASKIGFNDNFIFDEIKLQPEKRKIPMFKKEDRKAIKILTDWKSNEIPSSQPW</sequence>
<feature type="domain" description="CMP/dCMP-type deaminase" evidence="3">
    <location>
        <begin position="4"/>
        <end position="122"/>
    </location>
</feature>
<dbReference type="AlphaFoldDB" id="A0A437KTE9"/>
<dbReference type="Proteomes" id="UP000285211">
    <property type="component" value="Unassembled WGS sequence"/>
</dbReference>
<protein>
    <submittedName>
        <fullName evidence="4">Nucleoside deaminase</fullName>
    </submittedName>
</protein>
<dbReference type="InterPro" id="IPR016193">
    <property type="entry name" value="Cytidine_deaminase-like"/>
</dbReference>
<dbReference type="GO" id="GO:0047974">
    <property type="term" value="F:guanosine deaminase activity"/>
    <property type="evidence" value="ECO:0007669"/>
    <property type="project" value="TreeGrafter"/>
</dbReference>
<dbReference type="InterPro" id="IPR002125">
    <property type="entry name" value="CMP_dCMP_dom"/>
</dbReference>
<dbReference type="CDD" id="cd01285">
    <property type="entry name" value="nucleoside_deaminase"/>
    <property type="match status" value="1"/>
</dbReference>
<dbReference type="InterPro" id="IPR016192">
    <property type="entry name" value="APOBEC/CMP_deaminase_Zn-bd"/>
</dbReference>
<dbReference type="OrthoDB" id="9802676at2"/>
<evidence type="ECO:0000256" key="1">
    <source>
        <dbReference type="ARBA" id="ARBA00022723"/>
    </source>
</evidence>
<keyword evidence="1" id="KW-0479">Metal-binding</keyword>
<keyword evidence="2" id="KW-0862">Zinc</keyword>
<evidence type="ECO:0000259" key="3">
    <source>
        <dbReference type="PROSITE" id="PS51747"/>
    </source>
</evidence>
<evidence type="ECO:0000313" key="4">
    <source>
        <dbReference type="EMBL" id="RVT75388.1"/>
    </source>
</evidence>
<accession>A0A437KTE9</accession>
<gene>
    <name evidence="4" type="ORF">EOD40_11550</name>
</gene>
<evidence type="ECO:0000256" key="2">
    <source>
        <dbReference type="ARBA" id="ARBA00022833"/>
    </source>
</evidence>
<dbReference type="RefSeq" id="WP_128195675.1">
    <property type="nucleotide sequence ID" value="NZ_SACJ01000006.1"/>
</dbReference>
<evidence type="ECO:0000313" key="5">
    <source>
        <dbReference type="Proteomes" id="UP000285211"/>
    </source>
</evidence>
<comment type="caution">
    <text evidence="4">The sequence shown here is derived from an EMBL/GenBank/DDBJ whole genome shotgun (WGS) entry which is preliminary data.</text>
</comment>
<dbReference type="GO" id="GO:0006152">
    <property type="term" value="P:purine nucleoside catabolic process"/>
    <property type="evidence" value="ECO:0007669"/>
    <property type="project" value="TreeGrafter"/>
</dbReference>
<keyword evidence="5" id="KW-1185">Reference proteome</keyword>